<organism evidence="2 3">
    <name type="scientific">Pseudomonas citronellolis</name>
    <dbReference type="NCBI Taxonomy" id="53408"/>
    <lineage>
        <taxon>Bacteria</taxon>
        <taxon>Pseudomonadati</taxon>
        <taxon>Pseudomonadota</taxon>
        <taxon>Gammaproteobacteria</taxon>
        <taxon>Pseudomonadales</taxon>
        <taxon>Pseudomonadaceae</taxon>
        <taxon>Pseudomonas</taxon>
    </lineage>
</organism>
<evidence type="ECO:0000313" key="3">
    <source>
        <dbReference type="Proteomes" id="UP000077748"/>
    </source>
</evidence>
<sequence>MKHARATALLALSAPLLAAAVSAAPSVYPTGVTRYDPQKAFNQYVIFSGADNRTHLIDMNGNEVKRWDRPGFPSAILDPKLANGERGHVLLQTADLAEPGKLASAGNGLRNQAVGELDWAGKTVWQWGDQAPGGASRQHHDLRRLANGNTLVLANRVHAVKGFQVPEVIDDVIYEVTPQGQVAWRWTASEHLHEFGFGAEQLKLVHATKNPDYLHINNLAPLGANRWHTAGDQRFAPDNLLFDSRNANFIAIIDKASGKVVWRLGPNLPPIDPRNAQKLPRPVDQISGQHDAHIIPEGLPGAGNLLVFDNQGDAGYPSVQRGVISGSRVLEIDPQKKQIVWQYTAESSKQPGWAFFSAFISSARRLPNGNTLIDEGQNGRFFQVTPGGEIVWEYVSPYFGKAPLGDAVSNWVYRALPVDYSWVPEGTPREEKAVQAAVPGAQPVTAAR</sequence>
<dbReference type="SUPFAM" id="SSF50998">
    <property type="entry name" value="Quinoprotein alcohol dehydrogenase-like"/>
    <property type="match status" value="1"/>
</dbReference>
<dbReference type="Pfam" id="PF05935">
    <property type="entry name" value="Arylsulfotrans"/>
    <property type="match status" value="1"/>
</dbReference>
<feature type="signal peptide" evidence="1">
    <location>
        <begin position="1"/>
        <end position="18"/>
    </location>
</feature>
<dbReference type="EMBL" id="CP015878">
    <property type="protein sequence ID" value="ANI15458.1"/>
    <property type="molecule type" value="Genomic_DNA"/>
</dbReference>
<dbReference type="InterPro" id="IPR010262">
    <property type="entry name" value="Arylsulfotransferase_bact"/>
</dbReference>
<dbReference type="Proteomes" id="UP000077748">
    <property type="component" value="Chromosome"/>
</dbReference>
<feature type="chain" id="PRO_5008391647" evidence="1">
    <location>
        <begin position="19"/>
        <end position="448"/>
    </location>
</feature>
<reference evidence="2 3" key="1">
    <citation type="submission" date="2016-05" db="EMBL/GenBank/DDBJ databases">
        <title>Genome Sequence of Pseudomonas citronellolis Strain SJTE-3, an Estrogens and Persistent Organic Pollutants degradation strain.</title>
        <authorList>
            <person name="Liang R."/>
        </authorList>
    </citation>
    <scope>NUCLEOTIDE SEQUENCE [LARGE SCALE GENOMIC DNA]</scope>
    <source>
        <strain evidence="2 3">SJTE-3</strain>
    </source>
</reference>
<dbReference type="RefSeq" id="WP_064583267.1">
    <property type="nucleotide sequence ID" value="NZ_CP015878.1"/>
</dbReference>
<accession>A0A1A9KD61</accession>
<dbReference type="InterPro" id="IPR011047">
    <property type="entry name" value="Quinoprotein_ADH-like_sf"/>
</dbReference>
<gene>
    <name evidence="2" type="ORF">A9C11_16405</name>
</gene>
<dbReference type="PANTHER" id="PTHR35340:SF5">
    <property type="entry name" value="ASST-DOMAIN-CONTAINING PROTEIN"/>
    <property type="match status" value="1"/>
</dbReference>
<dbReference type="InterPro" id="IPR053143">
    <property type="entry name" value="Arylsulfate_ST"/>
</dbReference>
<keyword evidence="1" id="KW-0732">Signal</keyword>
<dbReference type="PANTHER" id="PTHR35340">
    <property type="entry name" value="PQQ ENZYME REPEAT PROTEIN-RELATED"/>
    <property type="match status" value="1"/>
</dbReference>
<dbReference type="GO" id="GO:0004062">
    <property type="term" value="F:aryl sulfotransferase activity"/>
    <property type="evidence" value="ECO:0007669"/>
    <property type="project" value="InterPro"/>
</dbReference>
<proteinExistence type="predicted"/>
<protein>
    <submittedName>
        <fullName evidence="2">ArsR family transcriptional regulator</fullName>
    </submittedName>
</protein>
<dbReference type="AlphaFoldDB" id="A0A1A9KD61"/>
<evidence type="ECO:0000313" key="2">
    <source>
        <dbReference type="EMBL" id="ANI15458.1"/>
    </source>
</evidence>
<evidence type="ECO:0000256" key="1">
    <source>
        <dbReference type="SAM" id="SignalP"/>
    </source>
</evidence>
<name>A0A1A9KD61_9PSED</name>